<dbReference type="NCBIfam" id="NF038403">
    <property type="entry name" value="perm_prefix_1"/>
    <property type="match status" value="1"/>
</dbReference>
<feature type="transmembrane region" description="Helical" evidence="1">
    <location>
        <begin position="154"/>
        <end position="178"/>
    </location>
</feature>
<evidence type="ECO:0000313" key="3">
    <source>
        <dbReference type="Proteomes" id="UP000050668"/>
    </source>
</evidence>
<feature type="transmembrane region" description="Helical" evidence="1">
    <location>
        <begin position="201"/>
        <end position="224"/>
    </location>
</feature>
<comment type="caution">
    <text evidence="2">The sequence shown here is derived from an EMBL/GenBank/DDBJ whole genome shotgun (WGS) entry which is preliminary data.</text>
</comment>
<dbReference type="InterPro" id="IPR047928">
    <property type="entry name" value="Perm_prefix_1"/>
</dbReference>
<reference evidence="3" key="1">
    <citation type="submission" date="2015-07" db="EMBL/GenBank/DDBJ databases">
        <title>Fjat-14205 dsm 2895.</title>
        <authorList>
            <person name="Liu B."/>
            <person name="Wang J."/>
            <person name="Zhu Y."/>
            <person name="Liu G."/>
            <person name="Chen Q."/>
            <person name="Chen Z."/>
            <person name="Lan J."/>
            <person name="Che J."/>
            <person name="Ge C."/>
            <person name="Shi H."/>
            <person name="Pan Z."/>
            <person name="Liu X."/>
        </authorList>
    </citation>
    <scope>NUCLEOTIDE SEQUENCE [LARGE SCALE GENOMIC DNA]</scope>
    <source>
        <strain evidence="3">DSM 25560</strain>
    </source>
</reference>
<feature type="transmembrane region" description="Helical" evidence="1">
    <location>
        <begin position="256"/>
        <end position="275"/>
    </location>
</feature>
<feature type="transmembrane region" description="Helical" evidence="1">
    <location>
        <begin position="119"/>
        <end position="142"/>
    </location>
</feature>
<keyword evidence="1" id="KW-1133">Transmembrane helix</keyword>
<protein>
    <recommendedName>
        <fullName evidence="4">Beta-carotene 15,15'-monooxygenase</fullName>
    </recommendedName>
</protein>
<keyword evidence="1" id="KW-0472">Membrane</keyword>
<proteinExistence type="predicted"/>
<evidence type="ECO:0000256" key="1">
    <source>
        <dbReference type="SAM" id="Phobius"/>
    </source>
</evidence>
<feature type="transmembrane region" description="Helical" evidence="1">
    <location>
        <begin position="281"/>
        <end position="298"/>
    </location>
</feature>
<organism evidence="2 3">
    <name type="scientific">Lysinibacillus contaminans</name>
    <dbReference type="NCBI Taxonomy" id="1293441"/>
    <lineage>
        <taxon>Bacteria</taxon>
        <taxon>Bacillati</taxon>
        <taxon>Bacillota</taxon>
        <taxon>Bacilli</taxon>
        <taxon>Bacillales</taxon>
        <taxon>Bacillaceae</taxon>
        <taxon>Lysinibacillus</taxon>
    </lineage>
</organism>
<sequence length="307" mass="34745">MIEKVQSYVHNIFEGYQESQQLNDLKEEITANLLARIEESIANGKTEKEAFQMAIKELGDISEIAEEISLNKKYEVIDEMFNRNPLDKKTALGFTVATGVLLFGIITGLIVYFQMGSLFLAISSLFPFATISIAAFVYLGLVQETVYEYGMKKLRALLYAIATALLIGGIFISIIVYLERMGLKGRIESLQEIIAFHNGPLFMAVSVLIPFVIPAICLFVYLGLTEKDRRKPNVLTEYYRTVHHANSKEMMVYGKLAGALWVFSLGIFIVLGLLWTWKLSWIVFIFTIGFQVLLEAYYSNKKSHISI</sequence>
<gene>
    <name evidence="2" type="ORF">AEA09_09065</name>
</gene>
<accession>A0ABR5K184</accession>
<keyword evidence="3" id="KW-1185">Reference proteome</keyword>
<name>A0ABR5K184_9BACI</name>
<dbReference type="Proteomes" id="UP000050668">
    <property type="component" value="Unassembled WGS sequence"/>
</dbReference>
<dbReference type="EMBL" id="LGRV01000003">
    <property type="protein sequence ID" value="KOS68677.1"/>
    <property type="molecule type" value="Genomic_DNA"/>
</dbReference>
<keyword evidence="1" id="KW-0812">Transmembrane</keyword>
<evidence type="ECO:0008006" key="4">
    <source>
        <dbReference type="Google" id="ProtNLM"/>
    </source>
</evidence>
<evidence type="ECO:0000313" key="2">
    <source>
        <dbReference type="EMBL" id="KOS68677.1"/>
    </source>
</evidence>
<feature type="transmembrane region" description="Helical" evidence="1">
    <location>
        <begin position="90"/>
        <end position="113"/>
    </location>
</feature>
<dbReference type="RefSeq" id="WP_053583522.1">
    <property type="nucleotide sequence ID" value="NZ_LGRV01000003.1"/>
</dbReference>